<dbReference type="HOGENOM" id="CLU_061224_0_0_1"/>
<reference key="2">
    <citation type="submission" date="2011-08" db="EMBL/GenBank/DDBJ databases">
        <title>Genome sequence of Naumovozyma castellii.</title>
        <authorList>
            <person name="Gordon J.L."/>
            <person name="Armisen D."/>
            <person name="Proux-Wera E."/>
            <person name="OhEigeartaigh S.S."/>
            <person name="Byrne K.P."/>
            <person name="Wolfe K.H."/>
        </authorList>
    </citation>
    <scope>NUCLEOTIDE SEQUENCE</scope>
    <source>
        <strain>Type strain:CBS 4309</strain>
    </source>
</reference>
<dbReference type="GO" id="GO:0000324">
    <property type="term" value="C:fungal-type vacuole"/>
    <property type="evidence" value="ECO:0007669"/>
    <property type="project" value="TreeGrafter"/>
</dbReference>
<evidence type="ECO:0008006" key="5">
    <source>
        <dbReference type="Google" id="ProtNLM"/>
    </source>
</evidence>
<dbReference type="OrthoDB" id="4065319at2759"/>
<dbReference type="GeneID" id="96904858"/>
<protein>
    <recommendedName>
        <fullName evidence="5">Vacuolar membrane protein</fullName>
    </recommendedName>
</protein>
<keyword evidence="2" id="KW-1133">Transmembrane helix</keyword>
<keyword evidence="4" id="KW-1185">Reference proteome</keyword>
<evidence type="ECO:0000256" key="2">
    <source>
        <dbReference type="SAM" id="Phobius"/>
    </source>
</evidence>
<dbReference type="PANTHER" id="PTHR36089">
    <property type="entry name" value="CHITIN SYNTHASE 3 COMPLEX PROTEIN CSI2-RELATED"/>
    <property type="match status" value="1"/>
</dbReference>
<feature type="region of interest" description="Disordered" evidence="1">
    <location>
        <begin position="305"/>
        <end position="331"/>
    </location>
</feature>
<dbReference type="RefSeq" id="XP_003677545.1">
    <property type="nucleotide sequence ID" value="XM_003677497.1"/>
</dbReference>
<dbReference type="InParanoid" id="G0VIF8"/>
<feature type="transmembrane region" description="Helical" evidence="2">
    <location>
        <begin position="110"/>
        <end position="135"/>
    </location>
</feature>
<evidence type="ECO:0000313" key="4">
    <source>
        <dbReference type="Proteomes" id="UP000001640"/>
    </source>
</evidence>
<name>G0VIF8_NAUCA</name>
<dbReference type="KEGG" id="ncs:NCAS_0G03060"/>
<dbReference type="GO" id="GO:0005935">
    <property type="term" value="C:cellular bud neck"/>
    <property type="evidence" value="ECO:0007669"/>
    <property type="project" value="TreeGrafter"/>
</dbReference>
<reference evidence="3 4" key="1">
    <citation type="journal article" date="2011" name="Proc. Natl. Acad. Sci. U.S.A.">
        <title>Evolutionary erosion of yeast sex chromosomes by mating-type switching accidents.</title>
        <authorList>
            <person name="Gordon J.L."/>
            <person name="Armisen D."/>
            <person name="Proux-Wera E."/>
            <person name="Oheigeartaigh S.S."/>
            <person name="Byrne K.P."/>
            <person name="Wolfe K.H."/>
        </authorList>
    </citation>
    <scope>NUCLEOTIDE SEQUENCE [LARGE SCALE GENOMIC DNA]</scope>
    <source>
        <strain evidence="4">ATCC 76901 / BCRC 22586 / CBS 4309 / NBRC 1992 / NRRL Y-12630</strain>
    </source>
</reference>
<keyword evidence="2" id="KW-0812">Transmembrane</keyword>
<dbReference type="eggNOG" id="ENOG502S625">
    <property type="taxonomic scope" value="Eukaryota"/>
</dbReference>
<organism evidence="3 4">
    <name type="scientific">Naumovozyma castellii</name>
    <name type="common">Yeast</name>
    <name type="synonym">Saccharomyces castellii</name>
    <dbReference type="NCBI Taxonomy" id="27288"/>
    <lineage>
        <taxon>Eukaryota</taxon>
        <taxon>Fungi</taxon>
        <taxon>Dikarya</taxon>
        <taxon>Ascomycota</taxon>
        <taxon>Saccharomycotina</taxon>
        <taxon>Saccharomycetes</taxon>
        <taxon>Saccharomycetales</taxon>
        <taxon>Saccharomycetaceae</taxon>
        <taxon>Naumovozyma</taxon>
    </lineage>
</organism>
<gene>
    <name evidence="3" type="primary">NCAS0G03060</name>
    <name evidence="3" type="ordered locus">NCAS_0G03060</name>
</gene>
<dbReference type="InterPro" id="IPR051009">
    <property type="entry name" value="PRM"/>
</dbReference>
<proteinExistence type="predicted"/>
<dbReference type="EMBL" id="HE576758">
    <property type="protein sequence ID" value="CCC71193.1"/>
    <property type="molecule type" value="Genomic_DNA"/>
</dbReference>
<dbReference type="Proteomes" id="UP000001640">
    <property type="component" value="Chromosome 7"/>
</dbReference>
<accession>G0VIF8</accession>
<dbReference type="AlphaFoldDB" id="G0VIF8"/>
<feature type="compositionally biased region" description="Basic and acidic residues" evidence="1">
    <location>
        <begin position="305"/>
        <end position="317"/>
    </location>
</feature>
<dbReference type="FunCoup" id="G0VIF8">
    <property type="interactions" value="76"/>
</dbReference>
<sequence>MSGILVSLCPRETRCHWLKYTMDSYLNVRALPKLVTTTTSSILSKSTATLSKPKLAGSLPTLSSGASTTVSSLLSSLSSSTSSAIPTIVPPSADNNPYILGKSKHPDGTVFIAVGTLVGFIFLALLVRWVTLSVLSRRNAKRSSYEPTDRDFVYQQGSTNYENPFLLDEEKLSYDGGLLDEKLRKSQLNITGSHHHFNSITSKSIDSENQEECREYHQGGYITDDDDNFMGAVDHARFNPIQDHIPSYYNNRKSLFISPTLELKQNLDPNPLSNLNDPFRDGRNVSRISIATYNTVDDDVDDLLLRPERSASPERKPRQSPIREGYHKRNKSSLGMIANVGPSSLNVNIPENLDFTPTKKKGRKMAPSVYLEDILGGDETLE</sequence>
<dbReference type="PANTHER" id="PTHR36089:SF1">
    <property type="entry name" value="CHITIN SYNTHASE 3 COMPLEX PROTEIN CSI2-RELATED"/>
    <property type="match status" value="1"/>
</dbReference>
<evidence type="ECO:0000256" key="1">
    <source>
        <dbReference type="SAM" id="MobiDB-lite"/>
    </source>
</evidence>
<evidence type="ECO:0000313" key="3">
    <source>
        <dbReference type="EMBL" id="CCC71193.1"/>
    </source>
</evidence>
<keyword evidence="2" id="KW-0472">Membrane</keyword>